<protein>
    <submittedName>
        <fullName evidence="1">Uncharacterized protein</fullName>
    </submittedName>
</protein>
<evidence type="ECO:0000313" key="2">
    <source>
        <dbReference type="Proteomes" id="UP000708208"/>
    </source>
</evidence>
<dbReference type="AlphaFoldDB" id="A0A8J2Q0L3"/>
<dbReference type="EMBL" id="CAJVCH010549401">
    <property type="protein sequence ID" value="CAG7828931.1"/>
    <property type="molecule type" value="Genomic_DNA"/>
</dbReference>
<evidence type="ECO:0000313" key="1">
    <source>
        <dbReference type="EMBL" id="CAG7828931.1"/>
    </source>
</evidence>
<keyword evidence="2" id="KW-1185">Reference proteome</keyword>
<organism evidence="1 2">
    <name type="scientific">Allacma fusca</name>
    <dbReference type="NCBI Taxonomy" id="39272"/>
    <lineage>
        <taxon>Eukaryota</taxon>
        <taxon>Metazoa</taxon>
        <taxon>Ecdysozoa</taxon>
        <taxon>Arthropoda</taxon>
        <taxon>Hexapoda</taxon>
        <taxon>Collembola</taxon>
        <taxon>Symphypleona</taxon>
        <taxon>Sminthuridae</taxon>
        <taxon>Allacma</taxon>
    </lineage>
</organism>
<sequence>IGYAYDGQNFHLGVPEHMMDLWNVPAAHRGFYSFVHDPAHIIELAGKDGRNQRGIGLKIGVQWIQNIVSKITRVDDSILNLNDRLRSMKIDLQNTETLPVSWPKFNACASEIMQTSTYQGRGLTTNQHPPISASTKECFAMSDIWSRQDVNPPPSFSDLVASSQRVGLTQPGVTLEDMESQYRMFARQVLMESAALLKTFPDVANLLAASVTRTSSESVTESMGSMLKTILREERPLDLIVNDKNFS</sequence>
<feature type="non-terminal residue" evidence="1">
    <location>
        <position position="1"/>
    </location>
</feature>
<accession>A0A8J2Q0L3</accession>
<dbReference type="Proteomes" id="UP000708208">
    <property type="component" value="Unassembled WGS sequence"/>
</dbReference>
<proteinExistence type="predicted"/>
<name>A0A8J2Q0L3_9HEXA</name>
<reference evidence="1" key="1">
    <citation type="submission" date="2021-06" db="EMBL/GenBank/DDBJ databases">
        <authorList>
            <person name="Hodson N. C."/>
            <person name="Mongue J. A."/>
            <person name="Jaron S. K."/>
        </authorList>
    </citation>
    <scope>NUCLEOTIDE SEQUENCE</scope>
</reference>
<comment type="caution">
    <text evidence="1">The sequence shown here is derived from an EMBL/GenBank/DDBJ whole genome shotgun (WGS) entry which is preliminary data.</text>
</comment>
<gene>
    <name evidence="1" type="ORF">AFUS01_LOCUS38824</name>
</gene>